<dbReference type="GO" id="GO:0051082">
    <property type="term" value="F:unfolded protein binding"/>
    <property type="evidence" value="ECO:0007669"/>
    <property type="project" value="TreeGrafter"/>
</dbReference>
<keyword evidence="8" id="KW-1185">Reference proteome</keyword>
<dbReference type="GO" id="GO:0000774">
    <property type="term" value="F:adenyl-nucleotide exchange factor activity"/>
    <property type="evidence" value="ECO:0007669"/>
    <property type="project" value="InterPro"/>
</dbReference>
<comment type="subcellular location">
    <subcellularLocation>
        <location evidence="3">Cytoplasm</location>
    </subcellularLocation>
</comment>
<organism evidence="7 8">
    <name type="scientific">Gulosibacter macacae</name>
    <dbReference type="NCBI Taxonomy" id="2488791"/>
    <lineage>
        <taxon>Bacteria</taxon>
        <taxon>Bacillati</taxon>
        <taxon>Actinomycetota</taxon>
        <taxon>Actinomycetes</taxon>
        <taxon>Micrococcales</taxon>
        <taxon>Microbacteriaceae</taxon>
        <taxon>Gulosibacter</taxon>
    </lineage>
</organism>
<dbReference type="SUPFAM" id="SSF51064">
    <property type="entry name" value="Head domain of nucleotide exchange factor GrpE"/>
    <property type="match status" value="1"/>
</dbReference>
<dbReference type="Proteomes" id="UP000274391">
    <property type="component" value="Unassembled WGS sequence"/>
</dbReference>
<evidence type="ECO:0000313" key="7">
    <source>
        <dbReference type="EMBL" id="RRJ86637.1"/>
    </source>
</evidence>
<evidence type="ECO:0000313" key="8">
    <source>
        <dbReference type="Proteomes" id="UP000274391"/>
    </source>
</evidence>
<dbReference type="GO" id="GO:0042803">
    <property type="term" value="F:protein homodimerization activity"/>
    <property type="evidence" value="ECO:0007669"/>
    <property type="project" value="InterPro"/>
</dbReference>
<dbReference type="HAMAP" id="MF_01151">
    <property type="entry name" value="GrpE"/>
    <property type="match status" value="1"/>
</dbReference>
<evidence type="ECO:0000256" key="5">
    <source>
        <dbReference type="RuleBase" id="RU004478"/>
    </source>
</evidence>
<gene>
    <name evidence="3" type="primary">grpE</name>
    <name evidence="7" type="ORF">EG850_08300</name>
</gene>
<evidence type="ECO:0000256" key="4">
    <source>
        <dbReference type="RuleBase" id="RU000639"/>
    </source>
</evidence>
<keyword evidence="2 3" id="KW-0143">Chaperone</keyword>
<dbReference type="RefSeq" id="WP_124972419.1">
    <property type="nucleotide sequence ID" value="NZ_RQVS01000008.1"/>
</dbReference>
<dbReference type="InterPro" id="IPR000740">
    <property type="entry name" value="GrpE"/>
</dbReference>
<evidence type="ECO:0000256" key="2">
    <source>
        <dbReference type="ARBA" id="ARBA00023186"/>
    </source>
</evidence>
<protein>
    <recommendedName>
        <fullName evidence="3 4">Protein GrpE</fullName>
    </recommendedName>
    <alternativeName>
        <fullName evidence="3">HSP-70 cofactor</fullName>
    </alternativeName>
</protein>
<dbReference type="SUPFAM" id="SSF58014">
    <property type="entry name" value="Coiled-coil domain of nucleotide exchange factor GrpE"/>
    <property type="match status" value="1"/>
</dbReference>
<keyword evidence="3 4" id="KW-0346">Stress response</keyword>
<dbReference type="GO" id="GO:0005737">
    <property type="term" value="C:cytoplasm"/>
    <property type="evidence" value="ECO:0007669"/>
    <property type="project" value="UniProtKB-SubCell"/>
</dbReference>
<dbReference type="Gene3D" id="2.30.22.10">
    <property type="entry name" value="Head domain of nucleotide exchange factor GrpE"/>
    <property type="match status" value="1"/>
</dbReference>
<feature type="region of interest" description="Disordered" evidence="6">
    <location>
        <begin position="1"/>
        <end position="83"/>
    </location>
</feature>
<dbReference type="PROSITE" id="PS01071">
    <property type="entry name" value="GRPE"/>
    <property type="match status" value="1"/>
</dbReference>
<comment type="subunit">
    <text evidence="3">Homodimer.</text>
</comment>
<feature type="compositionally biased region" description="Acidic residues" evidence="6">
    <location>
        <begin position="35"/>
        <end position="54"/>
    </location>
</feature>
<dbReference type="GO" id="GO:0051087">
    <property type="term" value="F:protein-folding chaperone binding"/>
    <property type="evidence" value="ECO:0007669"/>
    <property type="project" value="InterPro"/>
</dbReference>
<comment type="function">
    <text evidence="3 4">Participates actively in the response to hyperosmotic and heat shock by preventing the aggregation of stress-denatured proteins, in association with DnaK and GrpE. It is the nucleotide exchange factor for DnaK and may function as a thermosensor. Unfolded proteins bind initially to DnaJ; upon interaction with the DnaJ-bound protein, DnaK hydrolyzes its bound ATP, resulting in the formation of a stable complex. GrpE releases ADP from DnaK; ATP binding to DnaK triggers the release of the substrate protein, thus completing the reaction cycle. Several rounds of ATP-dependent interactions between DnaJ, DnaK and GrpE are required for fully efficient folding.</text>
</comment>
<evidence type="ECO:0000256" key="6">
    <source>
        <dbReference type="SAM" id="MobiDB-lite"/>
    </source>
</evidence>
<dbReference type="AlphaFoldDB" id="A0A3P3VWA6"/>
<dbReference type="EMBL" id="RQVS01000008">
    <property type="protein sequence ID" value="RRJ86637.1"/>
    <property type="molecule type" value="Genomic_DNA"/>
</dbReference>
<dbReference type="PANTHER" id="PTHR21237:SF23">
    <property type="entry name" value="GRPE PROTEIN HOMOLOG, MITOCHONDRIAL"/>
    <property type="match status" value="1"/>
</dbReference>
<proteinExistence type="inferred from homology"/>
<evidence type="ECO:0000256" key="1">
    <source>
        <dbReference type="ARBA" id="ARBA00009054"/>
    </source>
</evidence>
<comment type="similarity">
    <text evidence="1 3 5">Belongs to the GrpE family.</text>
</comment>
<dbReference type="Gene3D" id="3.90.20.20">
    <property type="match status" value="1"/>
</dbReference>
<dbReference type="InterPro" id="IPR009012">
    <property type="entry name" value="GrpE_head"/>
</dbReference>
<dbReference type="InterPro" id="IPR013805">
    <property type="entry name" value="GrpE_CC"/>
</dbReference>
<reference evidence="7 8" key="1">
    <citation type="submission" date="2018-11" db="EMBL/GenBank/DDBJ databases">
        <title>YIM 102482-1 draft genome.</title>
        <authorList>
            <person name="Li G."/>
            <person name="Jiang Y."/>
        </authorList>
    </citation>
    <scope>NUCLEOTIDE SEQUENCE [LARGE SCALE GENOMIC DNA]</scope>
    <source>
        <strain evidence="7 8">YIM 102482-1</strain>
    </source>
</reference>
<dbReference type="PANTHER" id="PTHR21237">
    <property type="entry name" value="GRPE PROTEIN"/>
    <property type="match status" value="1"/>
</dbReference>
<dbReference type="PRINTS" id="PR00773">
    <property type="entry name" value="GRPEPROTEIN"/>
</dbReference>
<sequence length="215" mass="22790">MNDENLNGPEDEKVRDDNQVAGADSAPATGRGESDAADAADESGDLPVISDEELQNLLADAMDASTASDSPATESAEAPNEYLDDLLRVQAEYANYRRRTDREKEELSDQVTARVVKQLLPVVDDLARAEAAGDLGDGTAMQVIASKLLAAIEKLGVEAYGAAGEAFDPRIHEAIAQLPNPAVESETIADVVELGYRIGDVELRPAKVAVFVPAN</sequence>
<dbReference type="GO" id="GO:0006457">
    <property type="term" value="P:protein folding"/>
    <property type="evidence" value="ECO:0007669"/>
    <property type="project" value="InterPro"/>
</dbReference>
<accession>A0A3P3VWA6</accession>
<comment type="caution">
    <text evidence="7">The sequence shown here is derived from an EMBL/GenBank/DDBJ whole genome shotgun (WGS) entry which is preliminary data.</text>
</comment>
<keyword evidence="3" id="KW-0963">Cytoplasm</keyword>
<evidence type="ECO:0000256" key="3">
    <source>
        <dbReference type="HAMAP-Rule" id="MF_01151"/>
    </source>
</evidence>
<dbReference type="OrthoDB" id="5191115at2"/>
<dbReference type="Pfam" id="PF01025">
    <property type="entry name" value="GrpE"/>
    <property type="match status" value="1"/>
</dbReference>
<feature type="compositionally biased region" description="Low complexity" evidence="6">
    <location>
        <begin position="59"/>
        <end position="79"/>
    </location>
</feature>
<dbReference type="CDD" id="cd00446">
    <property type="entry name" value="GrpE"/>
    <property type="match status" value="1"/>
</dbReference>
<name>A0A3P3VWA6_9MICO</name>